<feature type="domain" description="Lon proteolytic" evidence="3">
    <location>
        <begin position="255"/>
        <end position="353"/>
    </location>
</feature>
<dbReference type="GO" id="GO:0004252">
    <property type="term" value="F:serine-type endopeptidase activity"/>
    <property type="evidence" value="ECO:0007669"/>
    <property type="project" value="UniProtKB-UniRule"/>
</dbReference>
<keyword evidence="1" id="KW-0645">Protease</keyword>
<dbReference type="SMART" id="SM00228">
    <property type="entry name" value="PDZ"/>
    <property type="match status" value="1"/>
</dbReference>
<keyword evidence="5" id="KW-1185">Reference proteome</keyword>
<keyword evidence="1" id="KW-0720">Serine protease</keyword>
<name>A0A1E7LFX7_9ACTN</name>
<dbReference type="PROSITE" id="PS50106">
    <property type="entry name" value="PDZ"/>
    <property type="match status" value="1"/>
</dbReference>
<feature type="active site" evidence="1">
    <location>
        <position position="305"/>
    </location>
</feature>
<dbReference type="Gene3D" id="2.30.42.10">
    <property type="match status" value="1"/>
</dbReference>
<dbReference type="PROSITE" id="PS51786">
    <property type="entry name" value="LON_PROTEOLYTIC"/>
    <property type="match status" value="1"/>
</dbReference>
<evidence type="ECO:0000256" key="1">
    <source>
        <dbReference type="PROSITE-ProRule" id="PRU01122"/>
    </source>
</evidence>
<dbReference type="InterPro" id="IPR001478">
    <property type="entry name" value="PDZ"/>
</dbReference>
<comment type="caution">
    <text evidence="4">The sequence shown here is derived from an EMBL/GenBank/DDBJ whole genome shotgun (WGS) entry which is preliminary data.</text>
</comment>
<dbReference type="SUPFAM" id="SSF50156">
    <property type="entry name" value="PDZ domain-like"/>
    <property type="match status" value="1"/>
</dbReference>
<dbReference type="InterPro" id="IPR008269">
    <property type="entry name" value="Lon_proteolytic"/>
</dbReference>
<proteinExistence type="inferred from homology"/>
<dbReference type="EMBL" id="LJGZ01000113">
    <property type="protein sequence ID" value="OEV15109.1"/>
    <property type="molecule type" value="Genomic_DNA"/>
</dbReference>
<reference evidence="4 5" key="1">
    <citation type="journal article" date="2016" name="Front. Microbiol.">
        <title>Comparative Genomics Analysis of Streptomyces Species Reveals Their Adaptation to the Marine Environment and Their Diversity at the Genomic Level.</title>
        <authorList>
            <person name="Tian X."/>
            <person name="Zhang Z."/>
            <person name="Yang T."/>
            <person name="Chen M."/>
            <person name="Li J."/>
            <person name="Chen F."/>
            <person name="Yang J."/>
            <person name="Li W."/>
            <person name="Zhang B."/>
            <person name="Zhang Z."/>
            <person name="Wu J."/>
            <person name="Zhang C."/>
            <person name="Long L."/>
            <person name="Xiao J."/>
        </authorList>
    </citation>
    <scope>NUCLEOTIDE SEQUENCE [LARGE SCALE GENOMIC DNA]</scope>
    <source>
        <strain evidence="4 5">SCSIO M10372</strain>
    </source>
</reference>
<evidence type="ECO:0000313" key="4">
    <source>
        <dbReference type="EMBL" id="OEV15109.1"/>
    </source>
</evidence>
<dbReference type="PANTHER" id="PTHR10046">
    <property type="entry name" value="ATP DEPENDENT LON PROTEASE FAMILY MEMBER"/>
    <property type="match status" value="1"/>
</dbReference>
<evidence type="ECO:0000259" key="3">
    <source>
        <dbReference type="PROSITE" id="PS51786"/>
    </source>
</evidence>
<protein>
    <recommendedName>
        <fullName evidence="1">endopeptidase La</fullName>
        <ecNumber evidence="1">3.4.21.53</ecNumber>
    </recommendedName>
</protein>
<evidence type="ECO:0000259" key="2">
    <source>
        <dbReference type="PROSITE" id="PS50106"/>
    </source>
</evidence>
<dbReference type="Pfam" id="PF13180">
    <property type="entry name" value="PDZ_2"/>
    <property type="match status" value="1"/>
</dbReference>
<dbReference type="AlphaFoldDB" id="A0A1E7LFX7"/>
<dbReference type="OrthoDB" id="2356897at2"/>
<dbReference type="EC" id="3.4.21.53" evidence="1"/>
<dbReference type="SUPFAM" id="SSF54211">
    <property type="entry name" value="Ribosomal protein S5 domain 2-like"/>
    <property type="match status" value="1"/>
</dbReference>
<dbReference type="InterPro" id="IPR014721">
    <property type="entry name" value="Ribsml_uS5_D2-typ_fold_subgr"/>
</dbReference>
<feature type="active site" evidence="1">
    <location>
        <position position="260"/>
    </location>
</feature>
<organism evidence="4 5">
    <name type="scientific">Streptomyces nanshensis</name>
    <dbReference type="NCBI Taxonomy" id="518642"/>
    <lineage>
        <taxon>Bacteria</taxon>
        <taxon>Bacillati</taxon>
        <taxon>Actinomycetota</taxon>
        <taxon>Actinomycetes</taxon>
        <taxon>Kitasatosporales</taxon>
        <taxon>Streptomycetaceae</taxon>
        <taxon>Streptomyces</taxon>
    </lineage>
</organism>
<gene>
    <name evidence="4" type="ORF">AN221_40980</name>
</gene>
<sequence>MPRRTATMLASTLILIALFCAGLLIKVPYSEMSPGPTVNTLGEARGEPVLRIAGRKTYPTSGHLNMTTVRVTGADYRMNLGQAVWGWLAHDSVVVPHDTLYPDGKTEEQSTQENAEEFSQSQESAKVAALKELNIPVATQVVVSTVVKDSPAEGKLHAGDVIKAVDGTAVEEPGDVAELVTKHQPGEDVTFTIVPAKEAAAAEKAGRAPEGGRKVTITTEKAPAAEKGGKDRAIVGIRAGTDHTFPFEIDIKLADVGGPSAGLMFSLGIIDKLTPGDLTGGKFVAGTGTIDDAGKVGPIGGITMKLVGARDAGARYFLTPDENCAAAAADIPDGLTLVRVKSLDDARKSLEHISAGKTDALPSCSTS</sequence>
<comment type="similarity">
    <text evidence="1">Belongs to the peptidase S16 family.</text>
</comment>
<dbReference type="GO" id="GO:0004176">
    <property type="term" value="F:ATP-dependent peptidase activity"/>
    <property type="evidence" value="ECO:0007669"/>
    <property type="project" value="UniProtKB-UniRule"/>
</dbReference>
<dbReference type="Gene3D" id="3.30.230.10">
    <property type="match status" value="1"/>
</dbReference>
<dbReference type="GO" id="GO:0030163">
    <property type="term" value="P:protein catabolic process"/>
    <property type="evidence" value="ECO:0007669"/>
    <property type="project" value="InterPro"/>
</dbReference>
<comment type="catalytic activity">
    <reaction evidence="1">
        <text>Hydrolysis of proteins in presence of ATP.</text>
        <dbReference type="EC" id="3.4.21.53"/>
    </reaction>
</comment>
<dbReference type="PATRIC" id="fig|518642.7.peg.7751"/>
<accession>A0A1E7LFX7</accession>
<feature type="domain" description="PDZ" evidence="2">
    <location>
        <begin position="115"/>
        <end position="171"/>
    </location>
</feature>
<dbReference type="InterPro" id="IPR027065">
    <property type="entry name" value="Lon_Prtase"/>
</dbReference>
<dbReference type="InterPro" id="IPR036034">
    <property type="entry name" value="PDZ_sf"/>
</dbReference>
<keyword evidence="1" id="KW-0378">Hydrolase</keyword>
<dbReference type="Proteomes" id="UP000175971">
    <property type="component" value="Unassembled WGS sequence"/>
</dbReference>
<dbReference type="RefSeq" id="WP_070205043.1">
    <property type="nucleotide sequence ID" value="NZ_LJGZ01000113.1"/>
</dbReference>
<dbReference type="InterPro" id="IPR020568">
    <property type="entry name" value="Ribosomal_Su5_D2-typ_SF"/>
</dbReference>
<dbReference type="Pfam" id="PF05362">
    <property type="entry name" value="Lon_C"/>
    <property type="match status" value="1"/>
</dbReference>
<dbReference type="GO" id="GO:0006508">
    <property type="term" value="P:proteolysis"/>
    <property type="evidence" value="ECO:0007669"/>
    <property type="project" value="UniProtKB-KW"/>
</dbReference>
<evidence type="ECO:0000313" key="5">
    <source>
        <dbReference type="Proteomes" id="UP000175971"/>
    </source>
</evidence>
<dbReference type="GO" id="GO:0005524">
    <property type="term" value="F:ATP binding"/>
    <property type="evidence" value="ECO:0007669"/>
    <property type="project" value="InterPro"/>
</dbReference>